<dbReference type="GO" id="GO:0005524">
    <property type="term" value="F:ATP binding"/>
    <property type="evidence" value="ECO:0007669"/>
    <property type="project" value="InterPro"/>
</dbReference>
<sequence>MDNSAAWKDLDKKDRKFKILAQGDNQIICLTYNNPSQLDNNSDDRKTKSIKLDVKTIMQSIQNGACKFGLLIKADETWGRILCPESKRVARVGYFSNDMIINISNTISSIGATALTNVQHSSSYQRSIDLYLLYESVKKKIISRTPTIKNVLIKDSIEMTHRIKPFFLDLFLVFSDQSYMERQNDSTCLFTEILSSSVAKITQIRGVNNKES</sequence>
<evidence type="ECO:0000313" key="3">
    <source>
        <dbReference type="Proteomes" id="UP000078046"/>
    </source>
</evidence>
<protein>
    <recommendedName>
        <fullName evidence="1">RdRp catalytic domain-containing protein</fullName>
    </recommendedName>
</protein>
<dbReference type="AlphaFoldDB" id="A0A177B8X7"/>
<dbReference type="Proteomes" id="UP000078046">
    <property type="component" value="Unassembled WGS sequence"/>
</dbReference>
<dbReference type="GO" id="GO:0003968">
    <property type="term" value="F:RNA-directed RNA polymerase activity"/>
    <property type="evidence" value="ECO:0007669"/>
    <property type="project" value="InterPro"/>
</dbReference>
<dbReference type="Pfam" id="PF00946">
    <property type="entry name" value="Mononeg_RNA_pol"/>
    <property type="match status" value="1"/>
</dbReference>
<accession>A0A177B8X7</accession>
<organism evidence="2 3">
    <name type="scientific">Intoshia linei</name>
    <dbReference type="NCBI Taxonomy" id="1819745"/>
    <lineage>
        <taxon>Eukaryota</taxon>
        <taxon>Metazoa</taxon>
        <taxon>Spiralia</taxon>
        <taxon>Lophotrochozoa</taxon>
        <taxon>Mesozoa</taxon>
        <taxon>Orthonectida</taxon>
        <taxon>Rhopaluridae</taxon>
        <taxon>Intoshia</taxon>
    </lineage>
</organism>
<reference evidence="2 3" key="1">
    <citation type="submission" date="2016-04" db="EMBL/GenBank/DDBJ databases">
        <title>The genome of Intoshia linei affirms orthonectids as highly simplified spiralians.</title>
        <authorList>
            <person name="Mikhailov K.V."/>
            <person name="Slusarev G.S."/>
            <person name="Nikitin M.A."/>
            <person name="Logacheva M.D."/>
            <person name="Penin A."/>
            <person name="Aleoshin V."/>
            <person name="Panchin Y.V."/>
        </authorList>
    </citation>
    <scope>NUCLEOTIDE SEQUENCE [LARGE SCALE GENOMIC DNA]</scope>
    <source>
        <strain evidence="2">Intl2013</strain>
        <tissue evidence="2">Whole animal</tissue>
    </source>
</reference>
<evidence type="ECO:0000313" key="2">
    <source>
        <dbReference type="EMBL" id="OAF70620.1"/>
    </source>
</evidence>
<dbReference type="GO" id="GO:0004482">
    <property type="term" value="F:mRNA 5'-cap (guanine-N7-)-methyltransferase activity"/>
    <property type="evidence" value="ECO:0007669"/>
    <property type="project" value="InterPro"/>
</dbReference>
<dbReference type="EMBL" id="LWCA01000128">
    <property type="protein sequence ID" value="OAF70620.1"/>
    <property type="molecule type" value="Genomic_DNA"/>
</dbReference>
<dbReference type="PROSITE" id="PS50526">
    <property type="entry name" value="RDRP_SSRNA_NEG_NONSEG"/>
    <property type="match status" value="1"/>
</dbReference>
<evidence type="ECO:0000259" key="1">
    <source>
        <dbReference type="PROSITE" id="PS50526"/>
    </source>
</evidence>
<proteinExistence type="predicted"/>
<dbReference type="InterPro" id="IPR014023">
    <property type="entry name" value="Mononeg_RNA_pol_cat"/>
</dbReference>
<comment type="caution">
    <text evidence="2">The sequence shown here is derived from an EMBL/GenBank/DDBJ whole genome shotgun (WGS) entry which is preliminary data.</text>
</comment>
<gene>
    <name evidence="2" type="ORF">A3Q56_01665</name>
</gene>
<feature type="domain" description="RdRp catalytic" evidence="1">
    <location>
        <begin position="1"/>
        <end position="93"/>
    </location>
</feature>
<name>A0A177B8X7_9BILA</name>
<keyword evidence="3" id="KW-1185">Reference proteome</keyword>